<evidence type="ECO:0000313" key="3">
    <source>
        <dbReference type="EMBL" id="QCC75981.1"/>
    </source>
</evidence>
<dbReference type="EMBL" id="CP038462">
    <property type="protein sequence ID" value="QCC75981.1"/>
    <property type="molecule type" value="Genomic_DNA"/>
</dbReference>
<name>A0A4P7U8L1_9ACTN</name>
<dbReference type="Proteomes" id="UP000297025">
    <property type="component" value="Chromosome"/>
</dbReference>
<keyword evidence="1" id="KW-0812">Transmembrane</keyword>
<evidence type="ECO:0000313" key="2">
    <source>
        <dbReference type="EMBL" id="GGD11419.1"/>
    </source>
</evidence>
<evidence type="ECO:0000313" key="5">
    <source>
        <dbReference type="Proteomes" id="UP000630594"/>
    </source>
</evidence>
<feature type="transmembrane region" description="Helical" evidence="1">
    <location>
        <begin position="74"/>
        <end position="93"/>
    </location>
</feature>
<dbReference type="EMBL" id="BMCK01000001">
    <property type="protein sequence ID" value="GGD11419.1"/>
    <property type="molecule type" value="Genomic_DNA"/>
</dbReference>
<reference evidence="5" key="3">
    <citation type="journal article" date="2019" name="Int. J. Syst. Evol. Microbiol.">
        <title>The Global Catalogue of Microorganisms (GCM) 10K type strain sequencing project: providing services to taxonomists for standard genome sequencing and annotation.</title>
        <authorList>
            <consortium name="The Broad Institute Genomics Platform"/>
            <consortium name="The Broad Institute Genome Sequencing Center for Infectious Disease"/>
            <person name="Wu L."/>
            <person name="Ma J."/>
        </authorList>
    </citation>
    <scope>NUCLEOTIDE SEQUENCE [LARGE SCALE GENOMIC DNA]</scope>
    <source>
        <strain evidence="5">CCM 7403</strain>
    </source>
</reference>
<reference evidence="2" key="2">
    <citation type="journal article" date="2014" name="Int. J. Syst. Evol. Microbiol.">
        <title>Complete genome of a new Firmicutes species belonging to the dominant human colonic microbiota ('Ruminococcus bicirculans') reveals two chromosomes and a selective capacity to utilize plant glucans.</title>
        <authorList>
            <consortium name="NISC Comparative Sequencing Program"/>
            <person name="Wegmann U."/>
            <person name="Louis P."/>
            <person name="Goesmann A."/>
            <person name="Henrissat B."/>
            <person name="Duncan S.H."/>
            <person name="Flint H.J."/>
        </authorList>
    </citation>
    <scope>NUCLEOTIDE SEQUENCE</scope>
    <source>
        <strain evidence="2">CCM 7403</strain>
    </source>
</reference>
<reference evidence="2" key="5">
    <citation type="submission" date="2024-05" db="EMBL/GenBank/DDBJ databases">
        <authorList>
            <person name="Sun Q."/>
            <person name="Sedlacek I."/>
        </authorList>
    </citation>
    <scope>NUCLEOTIDE SEQUENCE</scope>
    <source>
        <strain evidence="2">CCM 7403</strain>
    </source>
</reference>
<dbReference type="KEGG" id="ndp:E2C04_00055"/>
<keyword evidence="1" id="KW-0472">Membrane</keyword>
<organism evidence="3 4">
    <name type="scientific">Nocardioides daphniae</name>
    <dbReference type="NCBI Taxonomy" id="402297"/>
    <lineage>
        <taxon>Bacteria</taxon>
        <taxon>Bacillati</taxon>
        <taxon>Actinomycetota</taxon>
        <taxon>Actinomycetes</taxon>
        <taxon>Propionibacteriales</taxon>
        <taxon>Nocardioidaceae</taxon>
        <taxon>Nocardioides</taxon>
    </lineage>
</organism>
<keyword evidence="5" id="KW-1185">Reference proteome</keyword>
<accession>A0A4P7U8L1</accession>
<reference evidence="3 4" key="1">
    <citation type="journal article" date="2008" name="Int. J. Syst. Evol. Microbiol.">
        <title>Nocardioides daphniae sp. nov., isolated from Daphnia cucullata (Crustacea: Cladocera).</title>
        <authorList>
            <person name="Toth E.M."/>
            <person name="Keki Z."/>
            <person name="Homonnay Z.G."/>
            <person name="Borsodi A.K."/>
            <person name="Marialigeti K."/>
            <person name="Schumann P."/>
        </authorList>
    </citation>
    <scope>NUCLEOTIDE SEQUENCE [LARGE SCALE GENOMIC DNA]</scope>
    <source>
        <strain evidence="3 4">JCM 16608</strain>
    </source>
</reference>
<proteinExistence type="predicted"/>
<protein>
    <submittedName>
        <fullName evidence="3">Uncharacterized protein</fullName>
    </submittedName>
</protein>
<feature type="transmembrane region" description="Helical" evidence="1">
    <location>
        <begin position="47"/>
        <end position="68"/>
    </location>
</feature>
<gene>
    <name evidence="3" type="ORF">E2C04_00055</name>
    <name evidence="2" type="ORF">GCM10007231_07770</name>
</gene>
<evidence type="ECO:0000313" key="4">
    <source>
        <dbReference type="Proteomes" id="UP000297025"/>
    </source>
</evidence>
<reference evidence="3" key="4">
    <citation type="submission" date="2019-03" db="EMBL/GenBank/DDBJ databases">
        <authorList>
            <person name="Huang Y."/>
        </authorList>
    </citation>
    <scope>NUCLEOTIDE SEQUENCE</scope>
    <source>
        <strain evidence="3">JCM 16608</strain>
    </source>
</reference>
<keyword evidence="1" id="KW-1133">Transmembrane helix</keyword>
<sequence>MARMMTTAPAGTSYSVTRRWLPWRRKAKDLDMTGDFPGGDFGGADDLLGVVLVVVLVLLLLPILAFALVVALEVMLLLLLLPFYVVARMVLGVHWEIEVRLRTGLIWPVVHTEKVPGWGESGLRINELATEIRDGRVVMPATVEELRS</sequence>
<dbReference type="AlphaFoldDB" id="A0A4P7U8L1"/>
<dbReference type="Proteomes" id="UP000630594">
    <property type="component" value="Unassembled WGS sequence"/>
</dbReference>
<evidence type="ECO:0000256" key="1">
    <source>
        <dbReference type="SAM" id="Phobius"/>
    </source>
</evidence>